<dbReference type="KEGG" id="tet:TTHERM_00727640"/>
<keyword evidence="1" id="KW-0862">Zinc</keyword>
<evidence type="ECO:0000256" key="3">
    <source>
        <dbReference type="SAM" id="MobiDB-lite"/>
    </source>
</evidence>
<feature type="region of interest" description="Disordered" evidence="3">
    <location>
        <begin position="1198"/>
        <end position="1219"/>
    </location>
</feature>
<keyword evidence="4" id="KW-0472">Membrane</keyword>
<dbReference type="GO" id="GO:0003690">
    <property type="term" value="F:double-stranded DNA binding"/>
    <property type="evidence" value="ECO:0007669"/>
    <property type="project" value="TreeGrafter"/>
</dbReference>
<gene>
    <name evidence="6" type="ORF">TTHERM_00727640</name>
</gene>
<evidence type="ECO:0000313" key="6">
    <source>
        <dbReference type="EMBL" id="EAS02404.2"/>
    </source>
</evidence>
<dbReference type="RefSeq" id="XP_001022649.2">
    <property type="nucleotide sequence ID" value="XM_001022649.2"/>
</dbReference>
<feature type="coiled-coil region" evidence="2">
    <location>
        <begin position="173"/>
        <end position="206"/>
    </location>
</feature>
<dbReference type="InterPro" id="IPR013083">
    <property type="entry name" value="Znf_RING/FYVE/PHD"/>
</dbReference>
<feature type="compositionally biased region" description="Low complexity" evidence="3">
    <location>
        <begin position="791"/>
        <end position="807"/>
    </location>
</feature>
<dbReference type="InParanoid" id="I7MLJ3"/>
<feature type="compositionally biased region" description="Low complexity" evidence="3">
    <location>
        <begin position="547"/>
        <end position="562"/>
    </location>
</feature>
<dbReference type="SMART" id="SM00184">
    <property type="entry name" value="RING"/>
    <property type="match status" value="1"/>
</dbReference>
<dbReference type="AlphaFoldDB" id="I7MLJ3"/>
<dbReference type="InterPro" id="IPR001841">
    <property type="entry name" value="Znf_RING"/>
</dbReference>
<evidence type="ECO:0000313" key="7">
    <source>
        <dbReference type="Proteomes" id="UP000009168"/>
    </source>
</evidence>
<evidence type="ECO:0000256" key="4">
    <source>
        <dbReference type="SAM" id="Phobius"/>
    </source>
</evidence>
<feature type="region of interest" description="Disordered" evidence="3">
    <location>
        <begin position="509"/>
        <end position="573"/>
    </location>
</feature>
<feature type="transmembrane region" description="Helical" evidence="4">
    <location>
        <begin position="454"/>
        <end position="473"/>
    </location>
</feature>
<dbReference type="Proteomes" id="UP000009168">
    <property type="component" value="Unassembled WGS sequence"/>
</dbReference>
<feature type="compositionally biased region" description="Acidic residues" evidence="3">
    <location>
        <begin position="535"/>
        <end position="546"/>
    </location>
</feature>
<dbReference type="InterPro" id="IPR052003">
    <property type="entry name" value="HR_DNA-Binding_Protein"/>
</dbReference>
<keyword evidence="1" id="KW-0479">Metal-binding</keyword>
<evidence type="ECO:0000256" key="1">
    <source>
        <dbReference type="PROSITE-ProRule" id="PRU00175"/>
    </source>
</evidence>
<keyword evidence="7" id="KW-1185">Reference proteome</keyword>
<protein>
    <submittedName>
        <fullName evidence="6">Zinc finger, C3HC4 type (RING finger) protein</fullName>
    </submittedName>
</protein>
<dbReference type="OrthoDB" id="6078042at2759"/>
<feature type="region of interest" description="Disordered" evidence="3">
    <location>
        <begin position="755"/>
        <end position="821"/>
    </location>
</feature>
<organism evidence="6 7">
    <name type="scientific">Tetrahymena thermophila (strain SB210)</name>
    <dbReference type="NCBI Taxonomy" id="312017"/>
    <lineage>
        <taxon>Eukaryota</taxon>
        <taxon>Sar</taxon>
        <taxon>Alveolata</taxon>
        <taxon>Ciliophora</taxon>
        <taxon>Intramacronucleata</taxon>
        <taxon>Oligohymenophorea</taxon>
        <taxon>Hymenostomatida</taxon>
        <taxon>Tetrahymenina</taxon>
        <taxon>Tetrahymenidae</taxon>
        <taxon>Tetrahymena</taxon>
    </lineage>
</organism>
<sequence>MQNYYQNSSTSSNRFMNFGLSRHQSVSNSYAQEDNIPTTQRNFLNYYNQNADISQNQLHTTNNNIYANLRNNANNLSISQAYQTDRFGREIFGQYVRRSGRKNHDNSNEEEDYSDEENRNQQVNIRQQRSRNRVNQQDSIHQQLHQQQQQLFQNSPQQEQKLQRNQLANIFNNNDLNYNVADLINKNEQEKDEAAQKQEEENLEKIKSSPYYIDANLIMKSTCFNQISFQIFFLFYLSNVLWNFNALYNFLFLWFVDVVQFAMTYKRISLNKLFLETYQNQKQKLSYGLLEYLEIIYFIIFKIILFIRLYFIKFDFFYIPLVFLIYVSSRATYIMRKKVKQNQSILTDIFIWTFKIFLSVQILLISLKFENQINWKWRDVFWAYWVFFSIMVGINIGFIIILFSKCYSKCSEDDVEIYELKGLFWLFILSNSLTVNITIYITSLISYYDDGDKQGVYFGFQYGLAFTVFLTVYSMSSRESIYLFLFKITKDDELSQENINLQNEINENYQNQSNSRQQQQDMSQNNRRRNQNQDDVQDQEVEESQDESSNQSQRQQNIQNENVANPQNTKQQKKIKIVKQQELNTGFPLILQKLSSTYFKIFKAVSQGSRNSISKQNNKKKQPQPSKEEIQKNIIINCKSHSFVSPREVLSQNNFNFKDLNQELRLQLSTKRSRVLQTKMELSTRSVAKSILLPLQDPQLKKMAQDTDKKYQNFLQSEKGVEIQKIIYEQNLNQEVNDNQKNINFSLEEIPKQHFNIDGPVNDSQIQKDQQGEQSNIESNNQDITLKSHNNNKNENQSNYQSQQSSNVIHDETNKSNNITKTGKNIKQYTCDQDNLQVTKQENSIGNTCVVCFDKTPDTLYMPCGHGGLCYDCAIDILKKTGECYLCRVEITEIYQLDIKQKKGKNYKVLAITQVLEDVSNLSQSQNENRNTNQMIPFEQINQQLQERLQQLPQQNEMMSASFHMGRQVNSPSNNNTANRNFVFQQGAQQTQIGQLIQIEQIQLQNNGNFQISDKYLAEDIEKSFQDQYKLPNTLNIHQNYFIQNEEIQFESNQNNVILDQLNGQILMRPTQTSSQSPQNLKDNASNFLIKFDSIEENTLKKEQPEQQENEDFEICSSNESPQLNMNLFTQNLQQKNSTLLNQIKTQQDQFLIPQNQSNETMQVQEDETNTTEKSVQNIQNKENLIKNSTKNNTLAEAPLNQIQKSSQEEEIQLPTENS</sequence>
<keyword evidence="2" id="KW-0175">Coiled coil</keyword>
<evidence type="ECO:0000256" key="2">
    <source>
        <dbReference type="SAM" id="Coils"/>
    </source>
</evidence>
<evidence type="ECO:0000259" key="5">
    <source>
        <dbReference type="PROSITE" id="PS50089"/>
    </source>
</evidence>
<feature type="transmembrane region" description="Helical" evidence="4">
    <location>
        <begin position="423"/>
        <end position="448"/>
    </location>
</feature>
<dbReference type="Pfam" id="PF13920">
    <property type="entry name" value="zf-C3HC4_3"/>
    <property type="match status" value="1"/>
</dbReference>
<feature type="region of interest" description="Disordered" evidence="3">
    <location>
        <begin position="98"/>
        <end position="158"/>
    </location>
</feature>
<feature type="transmembrane region" description="Helical" evidence="4">
    <location>
        <begin position="345"/>
        <end position="369"/>
    </location>
</feature>
<feature type="transmembrane region" description="Helical" evidence="4">
    <location>
        <begin position="381"/>
        <end position="403"/>
    </location>
</feature>
<accession>I7MLJ3</accession>
<feature type="compositionally biased region" description="Low complexity" evidence="3">
    <location>
        <begin position="120"/>
        <end position="158"/>
    </location>
</feature>
<dbReference type="Gene3D" id="3.30.40.10">
    <property type="entry name" value="Zinc/RING finger domain, C3HC4 (zinc finger)"/>
    <property type="match status" value="1"/>
</dbReference>
<dbReference type="SUPFAM" id="SSF57850">
    <property type="entry name" value="RING/U-box"/>
    <property type="match status" value="1"/>
</dbReference>
<dbReference type="PROSITE" id="PS50089">
    <property type="entry name" value="ZF_RING_2"/>
    <property type="match status" value="1"/>
</dbReference>
<keyword evidence="4" id="KW-0812">Transmembrane</keyword>
<dbReference type="GeneID" id="7846290"/>
<feature type="domain" description="RING-type" evidence="5">
    <location>
        <begin position="849"/>
        <end position="888"/>
    </location>
</feature>
<dbReference type="GO" id="GO:0008270">
    <property type="term" value="F:zinc ion binding"/>
    <property type="evidence" value="ECO:0007669"/>
    <property type="project" value="UniProtKB-KW"/>
</dbReference>
<name>I7MLJ3_TETTS</name>
<feature type="transmembrane region" description="Helical" evidence="4">
    <location>
        <begin position="316"/>
        <end position="333"/>
    </location>
</feature>
<dbReference type="EMBL" id="GG662537">
    <property type="protein sequence ID" value="EAS02404.2"/>
    <property type="molecule type" value="Genomic_DNA"/>
</dbReference>
<keyword evidence="4" id="KW-1133">Transmembrane helix</keyword>
<keyword evidence="1" id="KW-0863">Zinc-finger</keyword>
<dbReference type="GO" id="GO:0036297">
    <property type="term" value="P:interstrand cross-link repair"/>
    <property type="evidence" value="ECO:0007669"/>
    <property type="project" value="TreeGrafter"/>
</dbReference>
<dbReference type="GO" id="GO:0003697">
    <property type="term" value="F:single-stranded DNA binding"/>
    <property type="evidence" value="ECO:0007669"/>
    <property type="project" value="TreeGrafter"/>
</dbReference>
<dbReference type="PANTHER" id="PTHR15361">
    <property type="entry name" value="RAD51/NUKS-INTERACTING PROTEIN"/>
    <property type="match status" value="1"/>
</dbReference>
<dbReference type="PANTHER" id="PTHR15361:SF5">
    <property type="entry name" value="C3H1-TYPE DOMAIN-CONTAINING PROTEIN"/>
    <property type="match status" value="1"/>
</dbReference>
<reference evidence="7" key="1">
    <citation type="journal article" date="2006" name="PLoS Biol.">
        <title>Macronuclear genome sequence of the ciliate Tetrahymena thermophila, a model eukaryote.</title>
        <authorList>
            <person name="Eisen J.A."/>
            <person name="Coyne R.S."/>
            <person name="Wu M."/>
            <person name="Wu D."/>
            <person name="Thiagarajan M."/>
            <person name="Wortman J.R."/>
            <person name="Badger J.H."/>
            <person name="Ren Q."/>
            <person name="Amedeo P."/>
            <person name="Jones K.M."/>
            <person name="Tallon L.J."/>
            <person name="Delcher A.L."/>
            <person name="Salzberg S.L."/>
            <person name="Silva J.C."/>
            <person name="Haas B.J."/>
            <person name="Majoros W.H."/>
            <person name="Farzad M."/>
            <person name="Carlton J.M."/>
            <person name="Smith R.K. Jr."/>
            <person name="Garg J."/>
            <person name="Pearlman R.E."/>
            <person name="Karrer K.M."/>
            <person name="Sun L."/>
            <person name="Manning G."/>
            <person name="Elde N.C."/>
            <person name="Turkewitz A.P."/>
            <person name="Asai D.J."/>
            <person name="Wilkes D.E."/>
            <person name="Wang Y."/>
            <person name="Cai H."/>
            <person name="Collins K."/>
            <person name="Stewart B.A."/>
            <person name="Lee S.R."/>
            <person name="Wilamowska K."/>
            <person name="Weinberg Z."/>
            <person name="Ruzzo W.L."/>
            <person name="Wloga D."/>
            <person name="Gaertig J."/>
            <person name="Frankel J."/>
            <person name="Tsao C.-C."/>
            <person name="Gorovsky M.A."/>
            <person name="Keeling P.J."/>
            <person name="Waller R.F."/>
            <person name="Patron N.J."/>
            <person name="Cherry J.M."/>
            <person name="Stover N.A."/>
            <person name="Krieger C.J."/>
            <person name="del Toro C."/>
            <person name="Ryder H.F."/>
            <person name="Williamson S.C."/>
            <person name="Barbeau R.A."/>
            <person name="Hamilton E.P."/>
            <person name="Orias E."/>
        </authorList>
    </citation>
    <scope>NUCLEOTIDE SEQUENCE [LARGE SCALE GENOMIC DNA]</scope>
    <source>
        <strain evidence="7">SB210</strain>
    </source>
</reference>
<feature type="transmembrane region" description="Helical" evidence="4">
    <location>
        <begin position="227"/>
        <end position="244"/>
    </location>
</feature>
<feature type="region of interest" description="Disordered" evidence="3">
    <location>
        <begin position="607"/>
        <end position="629"/>
    </location>
</feature>
<feature type="compositionally biased region" description="Polar residues" evidence="3">
    <location>
        <begin position="762"/>
        <end position="789"/>
    </location>
</feature>
<dbReference type="GO" id="GO:0000724">
    <property type="term" value="P:double-strand break repair via homologous recombination"/>
    <property type="evidence" value="ECO:0007669"/>
    <property type="project" value="TreeGrafter"/>
</dbReference>
<proteinExistence type="predicted"/>
<feature type="compositionally biased region" description="Low complexity" evidence="3">
    <location>
        <begin position="509"/>
        <end position="525"/>
    </location>
</feature>
<feature type="transmembrane region" description="Helical" evidence="4">
    <location>
        <begin position="289"/>
        <end position="310"/>
    </location>
</feature>